<feature type="region of interest" description="Disordered" evidence="13">
    <location>
        <begin position="1432"/>
        <end position="1651"/>
    </location>
</feature>
<comment type="subcellular location">
    <subcellularLocation>
        <location evidence="2">Cytoplasm</location>
    </subcellularLocation>
    <subcellularLocation>
        <location evidence="1">Preautophagosomal structure</location>
    </subcellularLocation>
</comment>
<feature type="region of interest" description="Disordered" evidence="13">
    <location>
        <begin position="859"/>
        <end position="891"/>
    </location>
</feature>
<feature type="compositionally biased region" description="Low complexity" evidence="13">
    <location>
        <begin position="113"/>
        <end position="123"/>
    </location>
</feature>
<feature type="region of interest" description="Disordered" evidence="13">
    <location>
        <begin position="561"/>
        <end position="800"/>
    </location>
</feature>
<dbReference type="InterPro" id="IPR046792">
    <property type="entry name" value="Peptidase_C54_cat"/>
</dbReference>
<feature type="compositionally biased region" description="Polar residues" evidence="13">
    <location>
        <begin position="102"/>
        <end position="112"/>
    </location>
</feature>
<comment type="similarity">
    <text evidence="3">Belongs to the peptidase C54 family.</text>
</comment>
<evidence type="ECO:0000256" key="2">
    <source>
        <dbReference type="ARBA" id="ARBA00004496"/>
    </source>
</evidence>
<evidence type="ECO:0000313" key="15">
    <source>
        <dbReference type="EMBL" id="KAK0548376.1"/>
    </source>
</evidence>
<dbReference type="SUPFAM" id="SSF54001">
    <property type="entry name" value="Cysteine proteinases"/>
    <property type="match status" value="1"/>
</dbReference>
<evidence type="ECO:0000256" key="9">
    <source>
        <dbReference type="ARBA" id="ARBA00022927"/>
    </source>
</evidence>
<feature type="compositionally biased region" description="Low complexity" evidence="13">
    <location>
        <begin position="868"/>
        <end position="882"/>
    </location>
</feature>
<feature type="compositionally biased region" description="Polar residues" evidence="13">
    <location>
        <begin position="394"/>
        <end position="405"/>
    </location>
</feature>
<keyword evidence="4" id="KW-0813">Transport</keyword>
<feature type="compositionally biased region" description="Polar residues" evidence="13">
    <location>
        <begin position="1932"/>
        <end position="1947"/>
    </location>
</feature>
<feature type="compositionally biased region" description="Polar residues" evidence="13">
    <location>
        <begin position="737"/>
        <end position="748"/>
    </location>
</feature>
<feature type="compositionally biased region" description="Low complexity" evidence="13">
    <location>
        <begin position="653"/>
        <end position="664"/>
    </location>
</feature>
<feature type="region of interest" description="Disordered" evidence="13">
    <location>
        <begin position="1"/>
        <end position="527"/>
    </location>
</feature>
<dbReference type="GO" id="GO:0000407">
    <property type="term" value="C:phagophore assembly site"/>
    <property type="evidence" value="ECO:0007669"/>
    <property type="project" value="UniProtKB-SubCell"/>
</dbReference>
<evidence type="ECO:0000256" key="4">
    <source>
        <dbReference type="ARBA" id="ARBA00022448"/>
    </source>
</evidence>
<dbReference type="Proteomes" id="UP001176517">
    <property type="component" value="Unassembled WGS sequence"/>
</dbReference>
<name>A0AAN6GNI7_9BASI</name>
<evidence type="ECO:0000256" key="8">
    <source>
        <dbReference type="ARBA" id="ARBA00022807"/>
    </source>
</evidence>
<feature type="compositionally biased region" description="Polar residues" evidence="13">
    <location>
        <begin position="64"/>
        <end position="90"/>
    </location>
</feature>
<feature type="compositionally biased region" description="Polar residues" evidence="13">
    <location>
        <begin position="574"/>
        <end position="588"/>
    </location>
</feature>
<feature type="compositionally biased region" description="Polar residues" evidence="13">
    <location>
        <begin position="164"/>
        <end position="173"/>
    </location>
</feature>
<evidence type="ECO:0000256" key="3">
    <source>
        <dbReference type="ARBA" id="ARBA00010958"/>
    </source>
</evidence>
<feature type="compositionally biased region" description="Low complexity" evidence="13">
    <location>
        <begin position="622"/>
        <end position="636"/>
    </location>
</feature>
<feature type="compositionally biased region" description="Low complexity" evidence="13">
    <location>
        <begin position="203"/>
        <end position="215"/>
    </location>
</feature>
<feature type="compositionally biased region" description="Basic and acidic residues" evidence="13">
    <location>
        <begin position="749"/>
        <end position="763"/>
    </location>
</feature>
<feature type="domain" description="Peptidase C54 catalytic" evidence="14">
    <location>
        <begin position="818"/>
        <end position="1247"/>
    </location>
</feature>
<feature type="region of interest" description="Disordered" evidence="13">
    <location>
        <begin position="1694"/>
        <end position="1947"/>
    </location>
</feature>
<feature type="compositionally biased region" description="Low complexity" evidence="13">
    <location>
        <begin position="1753"/>
        <end position="1766"/>
    </location>
</feature>
<dbReference type="GO" id="GO:0015031">
    <property type="term" value="P:protein transport"/>
    <property type="evidence" value="ECO:0007669"/>
    <property type="project" value="UniProtKB-KW"/>
</dbReference>
<dbReference type="GO" id="GO:0000045">
    <property type="term" value="P:autophagosome assembly"/>
    <property type="evidence" value="ECO:0007669"/>
    <property type="project" value="TreeGrafter"/>
</dbReference>
<dbReference type="Pfam" id="PF03416">
    <property type="entry name" value="Peptidase_C54"/>
    <property type="match status" value="2"/>
</dbReference>
<comment type="catalytic activity">
    <reaction evidence="11">
        <text>[protein]-C-terminal L-amino acid-glycyl-phosphatidylethanolamide + H2O = [protein]-C-terminal L-amino acid-glycine + a 1,2-diacyl-sn-glycero-3-phosphoethanolamine</text>
        <dbReference type="Rhea" id="RHEA:67548"/>
        <dbReference type="Rhea" id="RHEA-COMP:17323"/>
        <dbReference type="Rhea" id="RHEA-COMP:17324"/>
        <dbReference type="ChEBI" id="CHEBI:15377"/>
        <dbReference type="ChEBI" id="CHEBI:64612"/>
        <dbReference type="ChEBI" id="CHEBI:172940"/>
        <dbReference type="ChEBI" id="CHEBI:172941"/>
    </reaction>
    <physiologicalReaction direction="left-to-right" evidence="11">
        <dbReference type="Rhea" id="RHEA:67549"/>
    </physiologicalReaction>
</comment>
<sequence length="1947" mass="203431">MSSHYDINIYEEADSPRQDGALTPSHAVESSSGSAQSSGQGTINEGTTSGHATDMDATLRRGQANPTEHGQLSASSSADDNLIYQSQEATESSDHIGHLAEPSNSALYNHPNTSSTSAAPPSSWVARLTGRNRSSSVDSPPSSHFTFPSRLRTTTANADVGLPQSAQYGSPHQLSPGGNLASPGRPQIVVSPTPSHPQPNQPRNRLSLSRLSLSRSAKHAERAERRHRPPTSSGIAQSSLHHPEDMPYLQRTLSVSEMRLDPSASNDNITDGTQSIVNEKLSGRRKLFNRSSNTSSSSVMDKSHPPPSSSGKARQILRYLDSATGGSGRSGGNGLGYGGTQRDSDLSSIRGSNISSDTLASTATSDLRRRSGDSNFASSVAGSIPNWAKRIGKSNKTGAPPSSYTGGLAGSPGAQHYQPATSPLVGPVRPGRSDREVSPAFSDDSSAAAHDGRFQPAPSHLSASTHSGSETHSTTGRGDFPLTPPGPLPPTPSTSFPSSAGPGAARPASTSGPALSSSTSRFSLPLTGGVGFERALRFFMDPDASSNSLGKGGSAAEQQGIWLLGVWHGPPSNADGQAQDSQQPSLTPSEEPPQSRLSSASPIPVSSKAEQNTSSDARQSPAASMQRGSMSSQSRGGYPRNSSSEALTSPGTSAPSSVSAQSSPEKIHTRLPPPSVSSGSISTRSSIDHSNAPYGAYSSRTTGKRGTDGSSVEGRSGSRAYPPSASARHARPMSREGSASTASGTESLNRSDRGGFVPERQDSRSSQPLPSPSLNSQASGARFPQLAGAGPPVAAGSPRPVSDLARLSAAEQAMQWQANFQADFTSRIWCTYRNHFTPISRDGTISMQAESGPMALGGGDTPVPPATPGSAAASSGAVNTSGTGSGPGQSVRQWIGRRLGEGGSSQDLLSVSPSYAGTTSGGFTSGSPSLSSMQASSSSATISAISPGGGAYAAGPGASAYGRSPQGNSGGIGNPFSASIGAGAGFLSATSSVAGGLGEKMGIPGLWGRATAAAQAVGLTGRNGLTTDAGWGCMLRTGQSLLANALMDIHLGREWRRKESAVASRIAALQQAFQQSGMAGAATGPIPLHIAPEATLLDPSDPEYDAKRQTVEEQWRTAKAEYAKYVRLVSWFLDDPCLACPFSVHRMAREGKRLGKEVGEWFGPSTAAGAIKQLVTEFPDAGLGVCVAMDQVVYLAEVREAAVDSRKGQWGRVGASATRWDRPVLILINIRLGIDGVHPRYYDSVKVSKHARNQVTFPSYFDPALHCAKQNIFTFPQSVGISGGRPSSSYYFMGCQDNTLFYLDPHHVRPAVPYQPPPRSIQRRGSSQSLAEAADSSVLDGEEREAWHADWWCQAYSEAQLNTFHCDKVRKMPMKSLDPSMLLGFLVKTPEQLDDFCARVKKLPEPIFSVADHAPKWDAVEDDDELDAAMESFSESSVDVNERRSDGNDSEDQEDEDIGFDTGAVSIPDPISLPDRPSGGRSGPAKPKPRTRAAPISTTVAPIQFPSMSSDDFEAGDEDAVDESTTVGHGAREVSRRRSSSARKSQSRRISGLGRRRVQRQSAEGHHLTSASGVGHSAFGPPGRYGSGISSRQTSGASTAREFSFSMPRGATSATAAAGGGNSTDISPSASTERGDHSLRSKVGPHAPDRAMSELTSETALMTVTEPESSGESGFGEISRMRGVDETNDSGYVVTQAGSMSSDDADSTWSDLSGAQARGEQQVTIADARVVSEDQPQQDAEDVDGDEDQILVPAPSSSSSSSYPSATVDEGSMISEQRYAIVSIDSEDEPEFDGEESGNMDAAEEQLDNDRMRNTIKGISPSSSTRGSGFLNQSSSGSNSQQHSLYSSVSRNLLPTAGSSASLSASQPRRPPVTDVPSSFSAAFGIPASGSGSPSSHSPATLTAAASPIEQSSPVLDENADEFQARYEPRSTVGNSGRLSHSSSYVN</sequence>
<organism evidence="15 16">
    <name type="scientific">Tilletia horrida</name>
    <dbReference type="NCBI Taxonomy" id="155126"/>
    <lineage>
        <taxon>Eukaryota</taxon>
        <taxon>Fungi</taxon>
        <taxon>Dikarya</taxon>
        <taxon>Basidiomycota</taxon>
        <taxon>Ustilaginomycotina</taxon>
        <taxon>Exobasidiomycetes</taxon>
        <taxon>Tilletiales</taxon>
        <taxon>Tilletiaceae</taxon>
        <taxon>Tilletia</taxon>
    </lineage>
</organism>
<feature type="compositionally biased region" description="Low complexity" evidence="13">
    <location>
        <begin position="1877"/>
        <end position="1900"/>
    </location>
</feature>
<evidence type="ECO:0000256" key="13">
    <source>
        <dbReference type="SAM" id="MobiDB-lite"/>
    </source>
</evidence>
<feature type="compositionally biased region" description="Polar residues" evidence="13">
    <location>
        <begin position="608"/>
        <end position="618"/>
    </location>
</feature>
<evidence type="ECO:0000313" key="16">
    <source>
        <dbReference type="Proteomes" id="UP001176517"/>
    </source>
</evidence>
<feature type="compositionally biased region" description="Low complexity" evidence="13">
    <location>
        <begin position="355"/>
        <end position="365"/>
    </location>
</feature>
<dbReference type="GO" id="GO:0000423">
    <property type="term" value="P:mitophagy"/>
    <property type="evidence" value="ECO:0007669"/>
    <property type="project" value="TreeGrafter"/>
</dbReference>
<feature type="region of interest" description="Disordered" evidence="13">
    <location>
        <begin position="1312"/>
        <end position="1335"/>
    </location>
</feature>
<dbReference type="GO" id="GO:0019786">
    <property type="term" value="F:protein-phosphatidylethanolamide deconjugating activity"/>
    <property type="evidence" value="ECO:0007669"/>
    <property type="project" value="InterPro"/>
</dbReference>
<feature type="domain" description="Peptidase C54 catalytic" evidence="14">
    <location>
        <begin position="1270"/>
        <end position="1398"/>
    </location>
</feature>
<feature type="compositionally biased region" description="Polar residues" evidence="13">
    <location>
        <begin position="1588"/>
        <end position="1598"/>
    </location>
</feature>
<evidence type="ECO:0000256" key="10">
    <source>
        <dbReference type="ARBA" id="ARBA00023006"/>
    </source>
</evidence>
<keyword evidence="16" id="KW-1185">Reference proteome</keyword>
<dbReference type="GO" id="GO:0016485">
    <property type="term" value="P:protein processing"/>
    <property type="evidence" value="ECO:0007669"/>
    <property type="project" value="TreeGrafter"/>
</dbReference>
<feature type="compositionally biased region" description="Pro residues" evidence="13">
    <location>
        <begin position="482"/>
        <end position="492"/>
    </location>
</feature>
<keyword evidence="9" id="KW-0653">Protein transport</keyword>
<evidence type="ECO:0000256" key="1">
    <source>
        <dbReference type="ARBA" id="ARBA00004329"/>
    </source>
</evidence>
<keyword evidence="8" id="KW-0788">Thiol protease</keyword>
<feature type="compositionally biased region" description="Polar residues" evidence="13">
    <location>
        <begin position="42"/>
        <end position="51"/>
    </location>
</feature>
<feature type="compositionally biased region" description="Acidic residues" evidence="13">
    <location>
        <begin position="1511"/>
        <end position="1522"/>
    </location>
</feature>
<protein>
    <recommendedName>
        <fullName evidence="12">Autophagy-related protein 4</fullName>
    </recommendedName>
</protein>
<evidence type="ECO:0000256" key="11">
    <source>
        <dbReference type="ARBA" id="ARBA00029362"/>
    </source>
</evidence>
<evidence type="ECO:0000256" key="6">
    <source>
        <dbReference type="ARBA" id="ARBA00022670"/>
    </source>
</evidence>
<reference evidence="15" key="1">
    <citation type="journal article" date="2023" name="PhytoFront">
        <title>Draft Genome Resources of Seven Strains of Tilletia horrida, Causal Agent of Kernel Smut of Rice.</title>
        <authorList>
            <person name="Khanal S."/>
            <person name="Antony Babu S."/>
            <person name="Zhou X.G."/>
        </authorList>
    </citation>
    <scope>NUCLEOTIDE SEQUENCE</scope>
    <source>
        <strain evidence="15">TX6</strain>
    </source>
</reference>
<evidence type="ECO:0000259" key="14">
    <source>
        <dbReference type="Pfam" id="PF03416"/>
    </source>
</evidence>
<gene>
    <name evidence="15" type="primary">ATG4</name>
    <name evidence="15" type="ORF">OC846_004506</name>
</gene>
<feature type="compositionally biased region" description="Low complexity" evidence="13">
    <location>
        <begin position="676"/>
        <end position="690"/>
    </location>
</feature>
<feature type="compositionally biased region" description="Low complexity" evidence="13">
    <location>
        <begin position="1827"/>
        <end position="1850"/>
    </location>
</feature>
<accession>A0AAN6GNI7</accession>
<feature type="compositionally biased region" description="Polar residues" evidence="13">
    <location>
        <begin position="640"/>
        <end position="652"/>
    </location>
</feature>
<feature type="compositionally biased region" description="Low complexity" evidence="13">
    <location>
        <begin position="30"/>
        <end position="41"/>
    </location>
</feature>
<dbReference type="PANTHER" id="PTHR22624">
    <property type="entry name" value="CYSTEINE PROTEASE ATG4"/>
    <property type="match status" value="1"/>
</dbReference>
<keyword evidence="6 15" id="KW-0645">Protease</keyword>
<dbReference type="GO" id="GO:0034727">
    <property type="term" value="P:piecemeal microautophagy of the nucleus"/>
    <property type="evidence" value="ECO:0007669"/>
    <property type="project" value="TreeGrafter"/>
</dbReference>
<feature type="compositionally biased region" description="Acidic residues" evidence="13">
    <location>
        <begin position="1785"/>
        <end position="1807"/>
    </location>
</feature>
<feature type="compositionally biased region" description="Polar residues" evidence="13">
    <location>
        <begin position="1496"/>
        <end position="1510"/>
    </location>
</feature>
<evidence type="ECO:0000256" key="12">
    <source>
        <dbReference type="ARBA" id="ARBA00030240"/>
    </source>
</evidence>
<feature type="compositionally biased region" description="Low complexity" evidence="13">
    <location>
        <begin position="493"/>
        <end position="520"/>
    </location>
</feature>
<dbReference type="GO" id="GO:0004197">
    <property type="term" value="F:cysteine-type endopeptidase activity"/>
    <property type="evidence" value="ECO:0007669"/>
    <property type="project" value="TreeGrafter"/>
</dbReference>
<feature type="compositionally biased region" description="Basic residues" evidence="13">
    <location>
        <begin position="1537"/>
        <end position="1547"/>
    </location>
</feature>
<keyword evidence="5" id="KW-0963">Cytoplasm</keyword>
<keyword evidence="7" id="KW-0378">Hydrolase</keyword>
<feature type="compositionally biased region" description="Low complexity" evidence="13">
    <location>
        <begin position="787"/>
        <end position="800"/>
    </location>
</feature>
<feature type="compositionally biased region" description="Polar residues" evidence="13">
    <location>
        <begin position="231"/>
        <end position="240"/>
    </location>
</feature>
<evidence type="ECO:0000256" key="5">
    <source>
        <dbReference type="ARBA" id="ARBA00022490"/>
    </source>
</evidence>
<feature type="compositionally biased region" description="Gly residues" evidence="13">
    <location>
        <begin position="325"/>
        <end position="339"/>
    </location>
</feature>
<feature type="compositionally biased region" description="Polar residues" evidence="13">
    <location>
        <begin position="1851"/>
        <end position="1867"/>
    </location>
</feature>
<dbReference type="PANTHER" id="PTHR22624:SF49">
    <property type="entry name" value="CYSTEINE PROTEASE"/>
    <property type="match status" value="1"/>
</dbReference>
<feature type="compositionally biased region" description="Polar residues" evidence="13">
    <location>
        <begin position="1696"/>
        <end position="1724"/>
    </location>
</feature>
<comment type="caution">
    <text evidence="15">The sequence shown here is derived from an EMBL/GenBank/DDBJ whole genome shotgun (WGS) entry which is preliminary data.</text>
</comment>
<dbReference type="InterPro" id="IPR038765">
    <property type="entry name" value="Papain-like_cys_pep_sf"/>
</dbReference>
<dbReference type="EMBL" id="JAPDMZ010000137">
    <property type="protein sequence ID" value="KAK0548376.1"/>
    <property type="molecule type" value="Genomic_DNA"/>
</dbReference>
<keyword evidence="10" id="KW-0072">Autophagy</keyword>
<feature type="compositionally biased region" description="Polar residues" evidence="13">
    <location>
        <begin position="263"/>
        <end position="277"/>
    </location>
</feature>
<feature type="compositionally biased region" description="Low complexity" evidence="13">
    <location>
        <begin position="134"/>
        <end position="143"/>
    </location>
</feature>
<proteinExistence type="inferred from homology"/>
<evidence type="ECO:0000256" key="7">
    <source>
        <dbReference type="ARBA" id="ARBA00022801"/>
    </source>
</evidence>
<feature type="compositionally biased region" description="Acidic residues" evidence="13">
    <location>
        <begin position="1448"/>
        <end position="1459"/>
    </location>
</feature>
<dbReference type="GO" id="GO:0035973">
    <property type="term" value="P:aggrephagy"/>
    <property type="evidence" value="ECO:0007669"/>
    <property type="project" value="TreeGrafter"/>
</dbReference>
<dbReference type="InterPro" id="IPR005078">
    <property type="entry name" value="Peptidase_C54"/>
</dbReference>
<feature type="compositionally biased region" description="Acidic residues" evidence="13">
    <location>
        <begin position="1739"/>
        <end position="1749"/>
    </location>
</feature>
<feature type="compositionally biased region" description="Low complexity" evidence="13">
    <location>
        <begin position="464"/>
        <end position="476"/>
    </location>
</feature>
<feature type="compositionally biased region" description="Low complexity" evidence="13">
    <location>
        <begin position="764"/>
        <end position="779"/>
    </location>
</feature>